<dbReference type="InterPro" id="IPR010836">
    <property type="entry name" value="SapC"/>
</dbReference>
<reference evidence="2 3" key="1">
    <citation type="submission" date="2020-08" db="EMBL/GenBank/DDBJ databases">
        <title>Genomic Encyclopedia of Type Strains, Phase IV (KMG-IV): sequencing the most valuable type-strain genomes for metagenomic binning, comparative biology and taxonomic classification.</title>
        <authorList>
            <person name="Goeker M."/>
        </authorList>
    </citation>
    <scope>NUCLEOTIDE SEQUENCE [LARGE SCALE GENOMIC DNA]</scope>
    <source>
        <strain evidence="2 3">DSM 27057</strain>
    </source>
</reference>
<evidence type="ECO:0008006" key="4">
    <source>
        <dbReference type="Google" id="ProtNLM"/>
    </source>
</evidence>
<dbReference type="RefSeq" id="WP_183622198.1">
    <property type="nucleotide sequence ID" value="NZ_JACIDX010000001.1"/>
</dbReference>
<keyword evidence="3" id="KW-1185">Reference proteome</keyword>
<dbReference type="Pfam" id="PF07277">
    <property type="entry name" value="SapC"/>
    <property type="match status" value="1"/>
</dbReference>
<evidence type="ECO:0000313" key="3">
    <source>
        <dbReference type="Proteomes" id="UP000548867"/>
    </source>
</evidence>
<proteinExistence type="predicted"/>
<feature type="region of interest" description="Disordered" evidence="1">
    <location>
        <begin position="1"/>
        <end position="23"/>
    </location>
</feature>
<evidence type="ECO:0000313" key="2">
    <source>
        <dbReference type="EMBL" id="MBB3953522.1"/>
    </source>
</evidence>
<name>A0A7W6CCX7_9SPHN</name>
<comment type="caution">
    <text evidence="2">The sequence shown here is derived from an EMBL/GenBank/DDBJ whole genome shotgun (WGS) entry which is preliminary data.</text>
</comment>
<gene>
    <name evidence="2" type="ORF">GGR38_000434</name>
</gene>
<accession>A0A7W6CCX7</accession>
<evidence type="ECO:0000256" key="1">
    <source>
        <dbReference type="SAM" id="MobiDB-lite"/>
    </source>
</evidence>
<organism evidence="2 3">
    <name type="scientific">Novosphingobium sediminicola</name>
    <dbReference type="NCBI Taxonomy" id="563162"/>
    <lineage>
        <taxon>Bacteria</taxon>
        <taxon>Pseudomonadati</taxon>
        <taxon>Pseudomonadota</taxon>
        <taxon>Alphaproteobacteria</taxon>
        <taxon>Sphingomonadales</taxon>
        <taxon>Sphingomonadaceae</taxon>
        <taxon>Novosphingobium</taxon>
    </lineage>
</organism>
<dbReference type="AlphaFoldDB" id="A0A7W6CCX7"/>
<sequence>MDNLQEKSRKAANKTAQAPEAAGPDVAGSLPLYASPRAVHSRTHADVAVLTGAGDYAFAASAPMVQLTVDEFERAGLDYPIVFFGEDAQPYAVTSLEADRNQFIVDGQFRTGSYIPAYLRRYPFVFARDENSDRLILCLDHASSRVGKRGDAGAVPLFEGDEPTAATRQALDFCETYVAADGRTRNLVALLREYDLLAGQQSHYTAPGAEQPTLLLEFQTISAQKLAELSDEAFLRLRTLGALPAIYAQIASQANWERLPLTA</sequence>
<protein>
    <recommendedName>
        <fullName evidence="4">SapC family protein</fullName>
    </recommendedName>
</protein>
<dbReference type="EMBL" id="JACIDX010000001">
    <property type="protein sequence ID" value="MBB3953522.1"/>
    <property type="molecule type" value="Genomic_DNA"/>
</dbReference>
<dbReference type="Proteomes" id="UP000548867">
    <property type="component" value="Unassembled WGS sequence"/>
</dbReference>